<feature type="region of interest" description="Disordered" evidence="1">
    <location>
        <begin position="71"/>
        <end position="106"/>
    </location>
</feature>
<dbReference type="EMBL" id="CALNXK010000149">
    <property type="protein sequence ID" value="CAH3169263.1"/>
    <property type="molecule type" value="Genomic_DNA"/>
</dbReference>
<comment type="caution">
    <text evidence="2">The sequence shown here is derived from an EMBL/GenBank/DDBJ whole genome shotgun (WGS) entry which is preliminary data.</text>
</comment>
<sequence>MQPGDRVLVRNLSERGGAGKPRSHRIHVVVSRKGEDSPVYEVKPETGPGGTRILHRNLLLPCNHLPVDVASKTPHRQKSRKEIMREKNHAPTTLVEESSEDESEHY</sequence>
<name>A0ABN8QRA3_9CNID</name>
<protein>
    <submittedName>
        <fullName evidence="2">Uncharacterized protein</fullName>
    </submittedName>
</protein>
<evidence type="ECO:0000256" key="1">
    <source>
        <dbReference type="SAM" id="MobiDB-lite"/>
    </source>
</evidence>
<proteinExistence type="predicted"/>
<evidence type="ECO:0000313" key="2">
    <source>
        <dbReference type="EMBL" id="CAH3169263.1"/>
    </source>
</evidence>
<accession>A0ABN8QRA3</accession>
<keyword evidence="3" id="KW-1185">Reference proteome</keyword>
<organism evidence="2 3">
    <name type="scientific">Porites lobata</name>
    <dbReference type="NCBI Taxonomy" id="104759"/>
    <lineage>
        <taxon>Eukaryota</taxon>
        <taxon>Metazoa</taxon>
        <taxon>Cnidaria</taxon>
        <taxon>Anthozoa</taxon>
        <taxon>Hexacorallia</taxon>
        <taxon>Scleractinia</taxon>
        <taxon>Fungiina</taxon>
        <taxon>Poritidae</taxon>
        <taxon>Porites</taxon>
    </lineage>
</organism>
<reference evidence="2 3" key="1">
    <citation type="submission" date="2022-05" db="EMBL/GenBank/DDBJ databases">
        <authorList>
            <consortium name="Genoscope - CEA"/>
            <person name="William W."/>
        </authorList>
    </citation>
    <scope>NUCLEOTIDE SEQUENCE [LARGE SCALE GENOMIC DNA]</scope>
</reference>
<dbReference type="Proteomes" id="UP001159405">
    <property type="component" value="Unassembled WGS sequence"/>
</dbReference>
<feature type="compositionally biased region" description="Acidic residues" evidence="1">
    <location>
        <begin position="97"/>
        <end position="106"/>
    </location>
</feature>
<evidence type="ECO:0000313" key="3">
    <source>
        <dbReference type="Proteomes" id="UP001159405"/>
    </source>
</evidence>
<gene>
    <name evidence="2" type="ORF">PLOB_00009681</name>
</gene>
<feature type="compositionally biased region" description="Basic and acidic residues" evidence="1">
    <location>
        <begin position="80"/>
        <end position="89"/>
    </location>
</feature>